<keyword evidence="3" id="KW-1185">Reference proteome</keyword>
<sequence length="676" mass="73366">MPSQGPQPLSSQLSPLCLPLLKFSYATVSNDNIVPIPWIHLSSKNALFAIFETSPVQLDDGRTEERQKFKVLKDPEIMEELDLNALSAEAHRVLAHEPAGPSANIPVVAVIVKVPMIAIKYPLANGQVRRFQIRFGKNEDYYEAMKMLARANVPTVEAGTFPSLKPPQVPQAPAPPPNLVAPDESASQIGGETNQPNNRASNDGMPSVSLARRAPAGLTGMGPPQMFSTSVNRAQDVSGHAPTIGLLHTSYPADTRPAYPKSNISLSTATTLVAGKQDSRSYALRPQNLEMHGSRALREQIPQSIQQPTELTPTQLPRIPLPPQEVVYDLPPSRQEVPLQSVEQDVQVSQYALRTTRNTTSRSQADQAHAQPAEIDEPEPTAKTTAKGKGKRAAPNNTKKAPAAKKPRATAPAKKKGKAAQIETTVPTVEELLRQPGYSLLPYNPSTTARTMPRAPRINQKAGFEQSKRQDPEIPESEYGAENLNLVSPELGHALPTRVTRSRSRALSQVLPTELNIRAQETSISRSAAPPCTPADQIIGSPLTPASPAFQPHISPTKPPGQPPGKTTSFNLPNINPTPLPSDPLLSLAQQCMTVDPAYDLSNSTSRTEAWHSLPGTTRTTAMNHYLCDLLMHDWFTDLCKGMDLHLAGAILEGRVLRASMDAGVCREEVDEEEEL</sequence>
<dbReference type="Proteomes" id="UP001172673">
    <property type="component" value="Unassembled WGS sequence"/>
</dbReference>
<gene>
    <name evidence="2" type="ORF">H2200_002072</name>
</gene>
<dbReference type="EMBL" id="JAPDRK010000003">
    <property type="protein sequence ID" value="KAJ9613936.1"/>
    <property type="molecule type" value="Genomic_DNA"/>
</dbReference>
<feature type="region of interest" description="Disordered" evidence="1">
    <location>
        <begin position="355"/>
        <end position="428"/>
    </location>
</feature>
<feature type="compositionally biased region" description="Basic residues" evidence="1">
    <location>
        <begin position="402"/>
        <end position="418"/>
    </location>
</feature>
<feature type="region of interest" description="Disordered" evidence="1">
    <location>
        <begin position="543"/>
        <end position="579"/>
    </location>
</feature>
<reference evidence="2" key="1">
    <citation type="submission" date="2022-10" db="EMBL/GenBank/DDBJ databases">
        <title>Culturing micro-colonial fungi from biological soil crusts in the Mojave desert and describing Neophaeococcomyces mojavensis, and introducing the new genera and species Taxawa tesnikishii.</title>
        <authorList>
            <person name="Kurbessoian T."/>
            <person name="Stajich J.E."/>
        </authorList>
    </citation>
    <scope>NUCLEOTIDE SEQUENCE</scope>
    <source>
        <strain evidence="2">TK_41</strain>
    </source>
</reference>
<evidence type="ECO:0000313" key="3">
    <source>
        <dbReference type="Proteomes" id="UP001172673"/>
    </source>
</evidence>
<evidence type="ECO:0000313" key="2">
    <source>
        <dbReference type="EMBL" id="KAJ9613936.1"/>
    </source>
</evidence>
<organism evidence="2 3">
    <name type="scientific">Cladophialophora chaetospira</name>
    <dbReference type="NCBI Taxonomy" id="386627"/>
    <lineage>
        <taxon>Eukaryota</taxon>
        <taxon>Fungi</taxon>
        <taxon>Dikarya</taxon>
        <taxon>Ascomycota</taxon>
        <taxon>Pezizomycotina</taxon>
        <taxon>Eurotiomycetes</taxon>
        <taxon>Chaetothyriomycetidae</taxon>
        <taxon>Chaetothyriales</taxon>
        <taxon>Herpotrichiellaceae</taxon>
        <taxon>Cladophialophora</taxon>
    </lineage>
</organism>
<dbReference type="GO" id="GO:0007131">
    <property type="term" value="P:reciprocal meiotic recombination"/>
    <property type="evidence" value="ECO:0007669"/>
    <property type="project" value="InterPro"/>
</dbReference>
<accession>A0AA38XIA2</accession>
<feature type="compositionally biased region" description="Pro residues" evidence="1">
    <location>
        <begin position="164"/>
        <end position="179"/>
    </location>
</feature>
<protein>
    <submittedName>
        <fullName evidence="2">Uncharacterized protein</fullName>
    </submittedName>
</protein>
<name>A0AA38XIA2_9EURO</name>
<feature type="compositionally biased region" description="Polar residues" evidence="1">
    <location>
        <begin position="355"/>
        <end position="366"/>
    </location>
</feature>
<feature type="region of interest" description="Disordered" evidence="1">
    <location>
        <begin position="159"/>
        <end position="208"/>
    </location>
</feature>
<comment type="caution">
    <text evidence="2">The sequence shown here is derived from an EMBL/GenBank/DDBJ whole genome shotgun (WGS) entry which is preliminary data.</text>
</comment>
<dbReference type="Pfam" id="PF03525">
    <property type="entry name" value="Meiotic_rec114"/>
    <property type="match status" value="1"/>
</dbReference>
<feature type="compositionally biased region" description="Polar residues" evidence="1">
    <location>
        <begin position="185"/>
        <end position="201"/>
    </location>
</feature>
<dbReference type="InterPro" id="IPR004354">
    <property type="entry name" value="Meiotic_Rec114"/>
</dbReference>
<dbReference type="AlphaFoldDB" id="A0AA38XIA2"/>
<proteinExistence type="predicted"/>
<evidence type="ECO:0000256" key="1">
    <source>
        <dbReference type="SAM" id="MobiDB-lite"/>
    </source>
</evidence>